<keyword evidence="4 11" id="KW-0812">Transmembrane</keyword>
<keyword evidence="6" id="KW-0297">G-protein coupled receptor</keyword>
<evidence type="ECO:0000256" key="6">
    <source>
        <dbReference type="ARBA" id="ARBA00023040"/>
    </source>
</evidence>
<dbReference type="CDD" id="cd00637">
    <property type="entry name" value="7tm_classA_rhodopsin-like"/>
    <property type="match status" value="1"/>
</dbReference>
<keyword evidence="7 11" id="KW-0472">Membrane</keyword>
<evidence type="ECO:0000259" key="12">
    <source>
        <dbReference type="PROSITE" id="PS50262"/>
    </source>
</evidence>
<feature type="region of interest" description="Disordered" evidence="10">
    <location>
        <begin position="516"/>
        <end position="541"/>
    </location>
</feature>
<feature type="transmembrane region" description="Helical" evidence="11">
    <location>
        <begin position="37"/>
        <end position="65"/>
    </location>
</feature>
<feature type="transmembrane region" description="Helical" evidence="11">
    <location>
        <begin position="202"/>
        <end position="223"/>
    </location>
</feature>
<evidence type="ECO:0000256" key="3">
    <source>
        <dbReference type="ARBA" id="ARBA00022475"/>
    </source>
</evidence>
<gene>
    <name evidence="13" type="ORF">AVEN_150081_1</name>
</gene>
<comment type="caution">
    <text evidence="13">The sequence shown here is derived from an EMBL/GenBank/DDBJ whole genome shotgun (WGS) entry which is preliminary data.</text>
</comment>
<keyword evidence="14" id="KW-1185">Reference proteome</keyword>
<feature type="transmembrane region" description="Helical" evidence="11">
    <location>
        <begin position="156"/>
        <end position="178"/>
    </location>
</feature>
<feature type="transmembrane region" description="Helical" evidence="11">
    <location>
        <begin position="77"/>
        <end position="97"/>
    </location>
</feature>
<dbReference type="PROSITE" id="PS50262">
    <property type="entry name" value="G_PROTEIN_RECEP_F1_2"/>
    <property type="match status" value="1"/>
</dbReference>
<keyword evidence="8" id="KW-0675">Receptor</keyword>
<feature type="transmembrane region" description="Helical" evidence="11">
    <location>
        <begin position="260"/>
        <end position="277"/>
    </location>
</feature>
<dbReference type="GO" id="GO:0043005">
    <property type="term" value="C:neuron projection"/>
    <property type="evidence" value="ECO:0007669"/>
    <property type="project" value="TreeGrafter"/>
</dbReference>
<sequence>MDTSIAQIPNESNEVKVTVTLVLNTWLERPTKNVVTYHFIACIILSSLAITAITVNVFLLVTIVCSSSLKRIILNQLVSLVSLACVLDCIINMPFSIYCIKNSEWLPGTKVCTLNAVSVLFVSFMVTWNVCGMCVERWYSIFKRNKYRWSSVCKQVVVIVTPLTISIASLFPIVLGLIEVRLFPNRFMCSVALKKEQCYRTIILLCFVLPVTLGLLALLSSLMRNFTNVRNISSQRGQLSYPELFFEETHLWNEWQSSKFVGVIMLLFLVLELPFIINQTGYTSLHSHYEKPNSTLNDSSVLPLVQLTSPTSKVYSWSKFSFCLLFPVTTLVLRKDIRRKLNAMISFFKPNSSIPNKSEPGTSVVVRNESSDDFLVPQVWRRRRLSSVTSLTTPLVFGKSKVANPQFQLLDLSAGLAKWKAIYNESKRIDRLPEKQGKTLFDDAFEDEDEVTEFERYEDGTEDEINSSEGYAEMTKVKEVAVQTNDKCFKGAVFQREMCHSSQQFISVSFSMEQPNSFEKRKRKSRNRRLSKSFTTNRTTSISSNHRNYMTYPKLPSNARIQTNYQVNMTTSDLLKALKAYRSKKSITACDIIPRGTAELMDTTLDCKDVVSL</sequence>
<dbReference type="Gene3D" id="1.20.1070.10">
    <property type="entry name" value="Rhodopsin 7-helix transmembrane proteins"/>
    <property type="match status" value="1"/>
</dbReference>
<evidence type="ECO:0000256" key="9">
    <source>
        <dbReference type="ARBA" id="ARBA00023224"/>
    </source>
</evidence>
<evidence type="ECO:0000256" key="8">
    <source>
        <dbReference type="ARBA" id="ARBA00023170"/>
    </source>
</evidence>
<evidence type="ECO:0000256" key="11">
    <source>
        <dbReference type="SAM" id="Phobius"/>
    </source>
</evidence>
<dbReference type="GO" id="GO:0004930">
    <property type="term" value="F:G protein-coupled receptor activity"/>
    <property type="evidence" value="ECO:0007669"/>
    <property type="project" value="UniProtKB-KW"/>
</dbReference>
<evidence type="ECO:0000256" key="5">
    <source>
        <dbReference type="ARBA" id="ARBA00022989"/>
    </source>
</evidence>
<dbReference type="InterPro" id="IPR017452">
    <property type="entry name" value="GPCR_Rhodpsn_7TM"/>
</dbReference>
<dbReference type="InterPro" id="IPR000276">
    <property type="entry name" value="GPCR_Rhodpsn"/>
</dbReference>
<dbReference type="PANTHER" id="PTHR24229:SF40">
    <property type="entry name" value="ALLATOSTATIN C RECEPTOR 1-RELATED"/>
    <property type="match status" value="1"/>
</dbReference>
<feature type="transmembrane region" description="Helical" evidence="11">
    <location>
        <begin position="314"/>
        <end position="333"/>
    </location>
</feature>
<evidence type="ECO:0000313" key="13">
    <source>
        <dbReference type="EMBL" id="GBM15061.1"/>
    </source>
</evidence>
<dbReference type="GO" id="GO:0042277">
    <property type="term" value="F:peptide binding"/>
    <property type="evidence" value="ECO:0007669"/>
    <property type="project" value="TreeGrafter"/>
</dbReference>
<feature type="transmembrane region" description="Helical" evidence="11">
    <location>
        <begin position="117"/>
        <end position="135"/>
    </location>
</feature>
<organism evidence="13 14">
    <name type="scientific">Araneus ventricosus</name>
    <name type="common">Orbweaver spider</name>
    <name type="synonym">Epeira ventricosa</name>
    <dbReference type="NCBI Taxonomy" id="182803"/>
    <lineage>
        <taxon>Eukaryota</taxon>
        <taxon>Metazoa</taxon>
        <taxon>Ecdysozoa</taxon>
        <taxon>Arthropoda</taxon>
        <taxon>Chelicerata</taxon>
        <taxon>Arachnida</taxon>
        <taxon>Araneae</taxon>
        <taxon>Araneomorphae</taxon>
        <taxon>Entelegynae</taxon>
        <taxon>Araneoidea</taxon>
        <taxon>Araneidae</taxon>
        <taxon>Araneus</taxon>
    </lineage>
</organism>
<proteinExistence type="inferred from homology"/>
<keyword evidence="3" id="KW-1003">Cell membrane</keyword>
<dbReference type="SUPFAM" id="SSF81321">
    <property type="entry name" value="Family A G protein-coupled receptor-like"/>
    <property type="match status" value="1"/>
</dbReference>
<evidence type="ECO:0000256" key="7">
    <source>
        <dbReference type="ARBA" id="ARBA00023136"/>
    </source>
</evidence>
<feature type="compositionally biased region" description="Basic residues" evidence="10">
    <location>
        <begin position="520"/>
        <end position="531"/>
    </location>
</feature>
<accession>A0A4Y2DEG6</accession>
<keyword evidence="5 11" id="KW-1133">Transmembrane helix</keyword>
<dbReference type="AlphaFoldDB" id="A0A4Y2DEG6"/>
<keyword evidence="9" id="KW-0807">Transducer</keyword>
<dbReference type="PANTHER" id="PTHR24229">
    <property type="entry name" value="NEUROPEPTIDES RECEPTOR"/>
    <property type="match status" value="1"/>
</dbReference>
<dbReference type="EMBL" id="BGPR01000354">
    <property type="protein sequence ID" value="GBM15061.1"/>
    <property type="molecule type" value="Genomic_DNA"/>
</dbReference>
<dbReference type="GO" id="GO:0005886">
    <property type="term" value="C:plasma membrane"/>
    <property type="evidence" value="ECO:0007669"/>
    <property type="project" value="UniProtKB-SubCell"/>
</dbReference>
<dbReference type="Pfam" id="PF00001">
    <property type="entry name" value="7tm_1"/>
    <property type="match status" value="1"/>
</dbReference>
<reference evidence="13 14" key="1">
    <citation type="journal article" date="2019" name="Sci. Rep.">
        <title>Orb-weaving spider Araneus ventricosus genome elucidates the spidroin gene catalogue.</title>
        <authorList>
            <person name="Kono N."/>
            <person name="Nakamura H."/>
            <person name="Ohtoshi R."/>
            <person name="Moran D.A.P."/>
            <person name="Shinohara A."/>
            <person name="Yoshida Y."/>
            <person name="Fujiwara M."/>
            <person name="Mori M."/>
            <person name="Tomita M."/>
            <person name="Arakawa K."/>
        </authorList>
    </citation>
    <scope>NUCLEOTIDE SEQUENCE [LARGE SCALE GENOMIC DNA]</scope>
</reference>
<name>A0A4Y2DEG6_ARAVE</name>
<comment type="subcellular location">
    <subcellularLocation>
        <location evidence="1">Cell membrane</location>
        <topology evidence="1">Multi-pass membrane protein</topology>
    </subcellularLocation>
</comment>
<evidence type="ECO:0000256" key="1">
    <source>
        <dbReference type="ARBA" id="ARBA00004651"/>
    </source>
</evidence>
<evidence type="ECO:0000256" key="4">
    <source>
        <dbReference type="ARBA" id="ARBA00022692"/>
    </source>
</evidence>
<evidence type="ECO:0000256" key="10">
    <source>
        <dbReference type="SAM" id="MobiDB-lite"/>
    </source>
</evidence>
<dbReference type="Proteomes" id="UP000499080">
    <property type="component" value="Unassembled WGS sequence"/>
</dbReference>
<protein>
    <recommendedName>
        <fullName evidence="12">G-protein coupled receptors family 1 profile domain-containing protein</fullName>
    </recommendedName>
</protein>
<evidence type="ECO:0000313" key="14">
    <source>
        <dbReference type="Proteomes" id="UP000499080"/>
    </source>
</evidence>
<feature type="domain" description="G-protein coupled receptors family 1 profile" evidence="12">
    <location>
        <begin position="55"/>
        <end position="277"/>
    </location>
</feature>
<dbReference type="OrthoDB" id="10070371at2759"/>
<comment type="similarity">
    <text evidence="2">Belongs to the G-protein coupled receptor 1 family.</text>
</comment>
<evidence type="ECO:0000256" key="2">
    <source>
        <dbReference type="ARBA" id="ARBA00010663"/>
    </source>
</evidence>